<evidence type="ECO:0000313" key="2">
    <source>
        <dbReference type="Proteomes" id="UP001233999"/>
    </source>
</evidence>
<name>A0AAD8A126_DIPPU</name>
<dbReference type="EMBL" id="JASPKZ010004935">
    <property type="protein sequence ID" value="KAJ9589523.1"/>
    <property type="molecule type" value="Genomic_DNA"/>
</dbReference>
<protein>
    <submittedName>
        <fullName evidence="1">Uncharacterized protein</fullName>
    </submittedName>
</protein>
<evidence type="ECO:0000313" key="1">
    <source>
        <dbReference type="EMBL" id="KAJ9589523.1"/>
    </source>
</evidence>
<dbReference type="GO" id="GO:0005549">
    <property type="term" value="F:odorant binding"/>
    <property type="evidence" value="ECO:0007669"/>
    <property type="project" value="InterPro"/>
</dbReference>
<dbReference type="AlphaFoldDB" id="A0AAD8A126"/>
<feature type="non-terminal residue" evidence="1">
    <location>
        <position position="108"/>
    </location>
</feature>
<dbReference type="SUPFAM" id="SSF47565">
    <property type="entry name" value="Insect pheromone/odorant-binding proteins"/>
    <property type="match status" value="1"/>
</dbReference>
<gene>
    <name evidence="1" type="ORF">L9F63_017272</name>
</gene>
<dbReference type="Proteomes" id="UP001233999">
    <property type="component" value="Unassembled WGS sequence"/>
</dbReference>
<sequence length="108" mass="12359">CGTECLAQEYGMIDSDGNMVISKSMDNMITNIANFGDENDIKNWSKLCTNIANEKASKEEGSFVCNRNPLLFVLCLYDVRNFYCPEEEQVKDDKCDERRNKLKAVFPQ</sequence>
<comment type="caution">
    <text evidence="1">The sequence shown here is derived from an EMBL/GenBank/DDBJ whole genome shotgun (WGS) entry which is preliminary data.</text>
</comment>
<organism evidence="1 2">
    <name type="scientific">Diploptera punctata</name>
    <name type="common">Pacific beetle cockroach</name>
    <dbReference type="NCBI Taxonomy" id="6984"/>
    <lineage>
        <taxon>Eukaryota</taxon>
        <taxon>Metazoa</taxon>
        <taxon>Ecdysozoa</taxon>
        <taxon>Arthropoda</taxon>
        <taxon>Hexapoda</taxon>
        <taxon>Insecta</taxon>
        <taxon>Pterygota</taxon>
        <taxon>Neoptera</taxon>
        <taxon>Polyneoptera</taxon>
        <taxon>Dictyoptera</taxon>
        <taxon>Blattodea</taxon>
        <taxon>Blaberoidea</taxon>
        <taxon>Blaberidae</taxon>
        <taxon>Diplopterinae</taxon>
        <taxon>Diploptera</taxon>
    </lineage>
</organism>
<reference evidence="1" key="2">
    <citation type="submission" date="2023-05" db="EMBL/GenBank/DDBJ databases">
        <authorList>
            <person name="Fouks B."/>
        </authorList>
    </citation>
    <scope>NUCLEOTIDE SEQUENCE</scope>
    <source>
        <strain evidence="1">Stay&amp;Tobe</strain>
        <tissue evidence="1">Testes</tissue>
    </source>
</reference>
<proteinExistence type="predicted"/>
<keyword evidence="2" id="KW-1185">Reference proteome</keyword>
<accession>A0AAD8A126</accession>
<reference evidence="1" key="1">
    <citation type="journal article" date="2023" name="IScience">
        <title>Live-bearing cockroach genome reveals convergent evolutionary mechanisms linked to viviparity in insects and beyond.</title>
        <authorList>
            <person name="Fouks B."/>
            <person name="Harrison M.C."/>
            <person name="Mikhailova A.A."/>
            <person name="Marchal E."/>
            <person name="English S."/>
            <person name="Carruthers M."/>
            <person name="Jennings E.C."/>
            <person name="Chiamaka E.L."/>
            <person name="Frigard R.A."/>
            <person name="Pippel M."/>
            <person name="Attardo G.M."/>
            <person name="Benoit J.B."/>
            <person name="Bornberg-Bauer E."/>
            <person name="Tobe S.S."/>
        </authorList>
    </citation>
    <scope>NUCLEOTIDE SEQUENCE</scope>
    <source>
        <strain evidence="1">Stay&amp;Tobe</strain>
    </source>
</reference>
<dbReference type="InterPro" id="IPR036728">
    <property type="entry name" value="PBP_GOBP_sf"/>
</dbReference>